<dbReference type="InterPro" id="IPR043128">
    <property type="entry name" value="Rev_trsase/Diguanyl_cyclase"/>
</dbReference>
<dbReference type="Gene3D" id="3.30.70.270">
    <property type="match status" value="3"/>
</dbReference>
<keyword evidence="6" id="KW-0378">Hydrolase</keyword>
<dbReference type="InterPro" id="IPR043502">
    <property type="entry name" value="DNA/RNA_pol_sf"/>
</dbReference>
<evidence type="ECO:0000256" key="8">
    <source>
        <dbReference type="ARBA" id="ARBA00023268"/>
    </source>
</evidence>
<evidence type="ECO:0000259" key="10">
    <source>
        <dbReference type="Pfam" id="PF00078"/>
    </source>
</evidence>
<evidence type="ECO:0000256" key="4">
    <source>
        <dbReference type="ARBA" id="ARBA00022722"/>
    </source>
</evidence>
<keyword evidence="8" id="KW-0511">Multifunctional enzyme</keyword>
<protein>
    <submittedName>
        <fullName evidence="12">Uncharacterized protein</fullName>
    </submittedName>
</protein>
<keyword evidence="5" id="KW-0255">Endonuclease</keyword>
<dbReference type="Pfam" id="PF00078">
    <property type="entry name" value="RVT_1"/>
    <property type="match status" value="1"/>
</dbReference>
<feature type="domain" description="Reverse transcriptase" evidence="10">
    <location>
        <begin position="503"/>
        <end position="607"/>
    </location>
</feature>
<keyword evidence="3" id="KW-0548">Nucleotidyltransferase</keyword>
<accession>A0A6L2NUS8</accession>
<evidence type="ECO:0000256" key="9">
    <source>
        <dbReference type="SAM" id="MobiDB-lite"/>
    </source>
</evidence>
<dbReference type="InterPro" id="IPR021109">
    <property type="entry name" value="Peptidase_aspartic_dom_sf"/>
</dbReference>
<dbReference type="Pfam" id="PF17919">
    <property type="entry name" value="RT_RNaseH_2"/>
    <property type="match status" value="1"/>
</dbReference>
<dbReference type="FunFam" id="3.30.70.270:FF:000020">
    <property type="entry name" value="Transposon Tf2-6 polyprotein-like Protein"/>
    <property type="match status" value="1"/>
</dbReference>
<keyword evidence="1" id="KW-0645">Protease</keyword>
<dbReference type="PANTHER" id="PTHR37984">
    <property type="entry name" value="PROTEIN CBG26694"/>
    <property type="match status" value="1"/>
</dbReference>
<organism evidence="12">
    <name type="scientific">Tanacetum cinerariifolium</name>
    <name type="common">Dalmatian daisy</name>
    <name type="synonym">Chrysanthemum cinerariifolium</name>
    <dbReference type="NCBI Taxonomy" id="118510"/>
    <lineage>
        <taxon>Eukaryota</taxon>
        <taxon>Viridiplantae</taxon>
        <taxon>Streptophyta</taxon>
        <taxon>Embryophyta</taxon>
        <taxon>Tracheophyta</taxon>
        <taxon>Spermatophyta</taxon>
        <taxon>Magnoliopsida</taxon>
        <taxon>eudicotyledons</taxon>
        <taxon>Gunneridae</taxon>
        <taxon>Pentapetalae</taxon>
        <taxon>asterids</taxon>
        <taxon>campanulids</taxon>
        <taxon>Asterales</taxon>
        <taxon>Asteraceae</taxon>
        <taxon>Asteroideae</taxon>
        <taxon>Anthemideae</taxon>
        <taxon>Anthemidinae</taxon>
        <taxon>Tanacetum</taxon>
    </lineage>
</organism>
<dbReference type="CDD" id="cd01647">
    <property type="entry name" value="RT_LTR"/>
    <property type="match status" value="1"/>
</dbReference>
<dbReference type="PANTHER" id="PTHR37984:SF5">
    <property type="entry name" value="PROTEIN NYNRIN-LIKE"/>
    <property type="match status" value="1"/>
</dbReference>
<feature type="compositionally biased region" description="Acidic residues" evidence="9">
    <location>
        <begin position="1"/>
        <end position="13"/>
    </location>
</feature>
<dbReference type="GO" id="GO:0003964">
    <property type="term" value="F:RNA-directed DNA polymerase activity"/>
    <property type="evidence" value="ECO:0007669"/>
    <property type="project" value="UniProtKB-KW"/>
</dbReference>
<dbReference type="Gene3D" id="2.40.70.10">
    <property type="entry name" value="Acid Proteases"/>
    <property type="match status" value="1"/>
</dbReference>
<proteinExistence type="predicted"/>
<feature type="compositionally biased region" description="Basic and acidic residues" evidence="9">
    <location>
        <begin position="14"/>
        <end position="26"/>
    </location>
</feature>
<evidence type="ECO:0000256" key="5">
    <source>
        <dbReference type="ARBA" id="ARBA00022759"/>
    </source>
</evidence>
<evidence type="ECO:0000256" key="7">
    <source>
        <dbReference type="ARBA" id="ARBA00022918"/>
    </source>
</evidence>
<evidence type="ECO:0000313" key="12">
    <source>
        <dbReference type="EMBL" id="GEU88304.1"/>
    </source>
</evidence>
<evidence type="ECO:0000259" key="11">
    <source>
        <dbReference type="Pfam" id="PF17919"/>
    </source>
</evidence>
<keyword evidence="4" id="KW-0540">Nuclease</keyword>
<feature type="region of interest" description="Disordered" evidence="9">
    <location>
        <begin position="1"/>
        <end position="47"/>
    </location>
</feature>
<evidence type="ECO:0000256" key="2">
    <source>
        <dbReference type="ARBA" id="ARBA00022679"/>
    </source>
</evidence>
<dbReference type="InterPro" id="IPR050951">
    <property type="entry name" value="Retrovirus_Pol_polyprotein"/>
</dbReference>
<sequence>MNGWLIEDEDEPLEHEASDKEVDSDLKSTASSKTMMKKTTKADPDRASQMALNLRSGPNNNNNNNNENPDIATIIAQQLQTILSQIVTHVTNNVNDENGGNGGNGGAIALTRWIEKMENVIDNSGCAENQKVKYAASSFVNKALTWWNTQVQARDREAAIGMSWANFKALLVEEFYWFHKLAMLVPHLVTPESSRIKRYIARLAPEIQGMLRATQPTTIQSAILRAGILTDKAVSCGTLTKGNEKIKGVEESSKQGGGRNENKRAKACKGFMASTTYRNENDRNCRSPIKQVAPINAVRGGYEPGTCYECGSRKHYQNTYSKLNLAPGQVGNRLTTEENQNSRNNMCQVKRRAFNVNAVGALQDPNVVTGTFSLNHHYATVLFNSGADFNFISTSFAPLLNVKSSFVNPRYMIEVADGELVTSLFTMYLITLGHGSFDVIVRMDWLSEHKSEIVCHEKVVRIPLESGEIQIVQGERTPGIAKSLTNVKVDAPKLSDIFVVRDFIEVFPEDLLGLPPQQQVEFRIDLVPRATSCKTRVSYDLVILRGEHRYCLLKRRMGWHYFSKIDLRSGYHQLRVHENDIPKTAFQTRYGYFEFTVMPFGLTNAPASKDEHEDHLRLVLKLLKKEELYAKFSKCEFWLQEVQFLGHVVNQSVIHMDPSTIEVVKNWKAPTTPSEIRSFLGLAGYYRCFIANFSKIAKPLTSLTQKDKKYEWGVEQEEAFQTLKDNLCNAPILSLPDGVEDFVVYCDTSNQGLGCVLMQRGKVIAYASRQLKIHEKNYTTYDLELGAVVFAFKTWRHYLRWIELFSDYECEIRYHSGKANVVADALSRKERLKPRRARAMAMTIQSGIRGMIKVVQGKAFKQENILAERLQGLDQQMEKREDGSLYFLDRI</sequence>
<dbReference type="CDD" id="cd09274">
    <property type="entry name" value="RNase_HI_RT_Ty3"/>
    <property type="match status" value="1"/>
</dbReference>
<dbReference type="GO" id="GO:0008233">
    <property type="term" value="F:peptidase activity"/>
    <property type="evidence" value="ECO:0007669"/>
    <property type="project" value="UniProtKB-KW"/>
</dbReference>
<evidence type="ECO:0000256" key="3">
    <source>
        <dbReference type="ARBA" id="ARBA00022695"/>
    </source>
</evidence>
<evidence type="ECO:0000256" key="6">
    <source>
        <dbReference type="ARBA" id="ARBA00022801"/>
    </source>
</evidence>
<dbReference type="GO" id="GO:0004519">
    <property type="term" value="F:endonuclease activity"/>
    <property type="evidence" value="ECO:0007669"/>
    <property type="project" value="UniProtKB-KW"/>
</dbReference>
<keyword evidence="7" id="KW-0695">RNA-directed DNA polymerase</keyword>
<name>A0A6L2NUS8_TANCI</name>
<feature type="domain" description="Reverse transcriptase/retrotransposon-derived protein RNase H-like" evidence="11">
    <location>
        <begin position="712"/>
        <end position="800"/>
    </location>
</feature>
<dbReference type="FunFam" id="3.10.10.10:FF:000007">
    <property type="entry name" value="Retrovirus-related Pol polyprotein from transposon 17.6-like Protein"/>
    <property type="match status" value="1"/>
</dbReference>
<dbReference type="EMBL" id="BKCJ010009720">
    <property type="protein sequence ID" value="GEU88304.1"/>
    <property type="molecule type" value="Genomic_DNA"/>
</dbReference>
<dbReference type="AlphaFoldDB" id="A0A6L2NUS8"/>
<comment type="caution">
    <text evidence="12">The sequence shown here is derived from an EMBL/GenBank/DDBJ whole genome shotgun (WGS) entry which is preliminary data.</text>
</comment>
<dbReference type="GO" id="GO:0006508">
    <property type="term" value="P:proteolysis"/>
    <property type="evidence" value="ECO:0007669"/>
    <property type="project" value="UniProtKB-KW"/>
</dbReference>
<dbReference type="Gene3D" id="3.10.10.10">
    <property type="entry name" value="HIV Type 1 Reverse Transcriptase, subunit A, domain 1"/>
    <property type="match status" value="1"/>
</dbReference>
<gene>
    <name evidence="12" type="ORF">Tci_060282</name>
</gene>
<dbReference type="SUPFAM" id="SSF56672">
    <property type="entry name" value="DNA/RNA polymerases"/>
    <property type="match status" value="1"/>
</dbReference>
<dbReference type="CDD" id="cd00303">
    <property type="entry name" value="retropepsin_like"/>
    <property type="match status" value="1"/>
</dbReference>
<dbReference type="InterPro" id="IPR041577">
    <property type="entry name" value="RT_RNaseH_2"/>
</dbReference>
<keyword evidence="2" id="KW-0808">Transferase</keyword>
<reference evidence="12" key="1">
    <citation type="journal article" date="2019" name="Sci. Rep.">
        <title>Draft genome of Tanacetum cinerariifolium, the natural source of mosquito coil.</title>
        <authorList>
            <person name="Yamashiro T."/>
            <person name="Shiraishi A."/>
            <person name="Satake H."/>
            <person name="Nakayama K."/>
        </authorList>
    </citation>
    <scope>NUCLEOTIDE SEQUENCE</scope>
</reference>
<dbReference type="Pfam" id="PF08284">
    <property type="entry name" value="RVP_2"/>
    <property type="match status" value="1"/>
</dbReference>
<evidence type="ECO:0000256" key="1">
    <source>
        <dbReference type="ARBA" id="ARBA00022670"/>
    </source>
</evidence>
<dbReference type="InterPro" id="IPR000477">
    <property type="entry name" value="RT_dom"/>
</dbReference>